<evidence type="ECO:0000313" key="2">
    <source>
        <dbReference type="EMBL" id="CAD8496020.1"/>
    </source>
</evidence>
<gene>
    <name evidence="2" type="ORF">HPHI1048_LOCUS16938</name>
</gene>
<name>A0A7S0HQI2_9CRYP</name>
<organism evidence="2">
    <name type="scientific">Hanusia phi</name>
    <dbReference type="NCBI Taxonomy" id="3032"/>
    <lineage>
        <taxon>Eukaryota</taxon>
        <taxon>Cryptophyceae</taxon>
        <taxon>Pyrenomonadales</taxon>
        <taxon>Geminigeraceae</taxon>
        <taxon>Hanusia</taxon>
    </lineage>
</organism>
<dbReference type="EMBL" id="HBEO01025153">
    <property type="protein sequence ID" value="CAD8496020.1"/>
    <property type="molecule type" value="Transcribed_RNA"/>
</dbReference>
<feature type="compositionally biased region" description="Basic and acidic residues" evidence="1">
    <location>
        <begin position="39"/>
        <end position="48"/>
    </location>
</feature>
<proteinExistence type="predicted"/>
<protein>
    <submittedName>
        <fullName evidence="2">Uncharacterized protein</fullName>
    </submittedName>
</protein>
<evidence type="ECO:0000256" key="1">
    <source>
        <dbReference type="SAM" id="MobiDB-lite"/>
    </source>
</evidence>
<dbReference type="AlphaFoldDB" id="A0A7S0HQI2"/>
<sequence>MSASKNVFDDFFGASPCISPVSSKQNLALFFEEAISNEKFSDDSDSSKNFETSADNESGGCKEDGANANMKESSMQMRHMKNRGSIGINTTRPSSKNTLEMSALKNRLASLAMQDSSDDDNCEEFDKYIQANLASAK</sequence>
<feature type="compositionally biased region" description="Polar residues" evidence="1">
    <location>
        <begin position="87"/>
        <end position="96"/>
    </location>
</feature>
<accession>A0A7S0HQI2</accession>
<feature type="region of interest" description="Disordered" evidence="1">
    <location>
        <begin position="39"/>
        <end position="96"/>
    </location>
</feature>
<reference evidence="2" key="1">
    <citation type="submission" date="2021-01" db="EMBL/GenBank/DDBJ databases">
        <authorList>
            <person name="Corre E."/>
            <person name="Pelletier E."/>
            <person name="Niang G."/>
            <person name="Scheremetjew M."/>
            <person name="Finn R."/>
            <person name="Kale V."/>
            <person name="Holt S."/>
            <person name="Cochrane G."/>
            <person name="Meng A."/>
            <person name="Brown T."/>
            <person name="Cohen L."/>
        </authorList>
    </citation>
    <scope>NUCLEOTIDE SEQUENCE</scope>
    <source>
        <strain evidence="2">CCMP325</strain>
    </source>
</reference>